<keyword evidence="1" id="KW-0732">Signal</keyword>
<dbReference type="RefSeq" id="WP_347437621.1">
    <property type="nucleotide sequence ID" value="NZ_CP089291.1"/>
</dbReference>
<dbReference type="EMBL" id="CP089291">
    <property type="protein sequence ID" value="UOF90926.1"/>
    <property type="molecule type" value="Genomic_DNA"/>
</dbReference>
<name>A0ABY4CK78_9BACL</name>
<evidence type="ECO:0000256" key="1">
    <source>
        <dbReference type="SAM" id="SignalP"/>
    </source>
</evidence>
<feature type="chain" id="PRO_5047390028" description="DUF2680 domain-containing protein" evidence="1">
    <location>
        <begin position="24"/>
        <end position="130"/>
    </location>
</feature>
<proteinExistence type="predicted"/>
<accession>A0ABY4CK78</accession>
<sequence length="130" mass="13985">MKKLMIGLVAAGLITGLGTAAYAETTPSNDLIKNNAVQQFSPEPVTQNASTAPGTTNAFPSFEQMLPYMKQMHPNISDQQFKAMYDAMQSMMNGSNGQMMGGNYGQNGFGGMMGNWKPQTPQTPQVPNSK</sequence>
<feature type="signal peptide" evidence="1">
    <location>
        <begin position="1"/>
        <end position="23"/>
    </location>
</feature>
<evidence type="ECO:0000313" key="2">
    <source>
        <dbReference type="EMBL" id="UOF90926.1"/>
    </source>
</evidence>
<protein>
    <recommendedName>
        <fullName evidence="4">DUF2680 domain-containing protein</fullName>
    </recommendedName>
</protein>
<keyword evidence="3" id="KW-1185">Reference proteome</keyword>
<reference evidence="2" key="1">
    <citation type="submission" date="2021-12" db="EMBL/GenBank/DDBJ databases">
        <title>Alicyclobacillaceae gen. nov., sp. nov., isolated from chalcocite enrichment system.</title>
        <authorList>
            <person name="Jiang Z."/>
        </authorList>
    </citation>
    <scope>NUCLEOTIDE SEQUENCE</scope>
    <source>
        <strain evidence="2">MYW30-H2</strain>
    </source>
</reference>
<organism evidence="2 3">
    <name type="scientific">Fodinisporobacter ferrooxydans</name>
    <dbReference type="NCBI Taxonomy" id="2901836"/>
    <lineage>
        <taxon>Bacteria</taxon>
        <taxon>Bacillati</taxon>
        <taxon>Bacillota</taxon>
        <taxon>Bacilli</taxon>
        <taxon>Bacillales</taxon>
        <taxon>Alicyclobacillaceae</taxon>
        <taxon>Fodinisporobacter</taxon>
    </lineage>
</organism>
<dbReference type="Proteomes" id="UP000830167">
    <property type="component" value="Chromosome"/>
</dbReference>
<evidence type="ECO:0008006" key="4">
    <source>
        <dbReference type="Google" id="ProtNLM"/>
    </source>
</evidence>
<gene>
    <name evidence="2" type="ORF">LSG31_01150</name>
</gene>
<evidence type="ECO:0000313" key="3">
    <source>
        <dbReference type="Proteomes" id="UP000830167"/>
    </source>
</evidence>